<comment type="caution">
    <text evidence="2">The sequence shown here is derived from an EMBL/GenBank/DDBJ whole genome shotgun (WGS) entry which is preliminary data.</text>
</comment>
<dbReference type="NCBIfam" id="NF033748">
    <property type="entry name" value="class_F_sortase"/>
    <property type="match status" value="1"/>
</dbReference>
<dbReference type="InterPro" id="IPR023365">
    <property type="entry name" value="Sortase_dom-sf"/>
</dbReference>
<protein>
    <submittedName>
        <fullName evidence="2">Class F sortase</fullName>
    </submittedName>
</protein>
<keyword evidence="3" id="KW-1185">Reference proteome</keyword>
<name>A0ABS7Q966_9ACTN</name>
<evidence type="ECO:0000313" key="3">
    <source>
        <dbReference type="Proteomes" id="UP000778578"/>
    </source>
</evidence>
<reference evidence="2 3" key="1">
    <citation type="submission" date="2021-08" db="EMBL/GenBank/DDBJ databases">
        <title>WGS of actinomycetes from Thailand.</title>
        <authorList>
            <person name="Thawai C."/>
        </authorList>
    </citation>
    <scope>NUCLEOTIDE SEQUENCE [LARGE SCALE GENOMIC DNA]</scope>
    <source>
        <strain evidence="2 3">PLK6-54</strain>
    </source>
</reference>
<dbReference type="Proteomes" id="UP000778578">
    <property type="component" value="Unassembled WGS sequence"/>
</dbReference>
<sequence length="200" mass="20451">MLLLAAWWLGPAGHGGADADGGTAVAAAATADHPPHVYAPHAPLPVAAPTHLDIASIGVHADLIGRDLTDGTIDPPPYDTPGVAGWYRGGPAPGAPGAAVIVGHVDTETGPAVFYTLSTVQRGARIDVTRGDGTVAEFSVEAVEVVEKDHFDAARVYGSSTGRPELRLITCGGTFDRSRQAYSANVVVYAALTGSHPASR</sequence>
<keyword evidence="1" id="KW-0378">Hydrolase</keyword>
<dbReference type="CDD" id="cd05829">
    <property type="entry name" value="Sortase_F"/>
    <property type="match status" value="1"/>
</dbReference>
<dbReference type="SUPFAM" id="SSF63817">
    <property type="entry name" value="Sortase"/>
    <property type="match status" value="1"/>
</dbReference>
<dbReference type="InterPro" id="IPR005754">
    <property type="entry name" value="Sortase"/>
</dbReference>
<gene>
    <name evidence="2" type="ORF">K7862_16610</name>
</gene>
<dbReference type="EMBL" id="JAINZZ010000018">
    <property type="protein sequence ID" value="MBY8879244.1"/>
    <property type="molecule type" value="Genomic_DNA"/>
</dbReference>
<evidence type="ECO:0000256" key="1">
    <source>
        <dbReference type="ARBA" id="ARBA00022801"/>
    </source>
</evidence>
<proteinExistence type="predicted"/>
<dbReference type="InterPro" id="IPR042001">
    <property type="entry name" value="Sortase_F"/>
</dbReference>
<dbReference type="Gene3D" id="2.40.260.10">
    <property type="entry name" value="Sortase"/>
    <property type="match status" value="1"/>
</dbReference>
<evidence type="ECO:0000313" key="2">
    <source>
        <dbReference type="EMBL" id="MBY8879244.1"/>
    </source>
</evidence>
<dbReference type="Pfam" id="PF04203">
    <property type="entry name" value="Sortase"/>
    <property type="match status" value="1"/>
</dbReference>
<organism evidence="2 3">
    <name type="scientific">Actinacidiphila acidipaludis</name>
    <dbReference type="NCBI Taxonomy" id="2873382"/>
    <lineage>
        <taxon>Bacteria</taxon>
        <taxon>Bacillati</taxon>
        <taxon>Actinomycetota</taxon>
        <taxon>Actinomycetes</taxon>
        <taxon>Kitasatosporales</taxon>
        <taxon>Streptomycetaceae</taxon>
        <taxon>Actinacidiphila</taxon>
    </lineage>
</organism>
<accession>A0ABS7Q966</accession>